<evidence type="ECO:0000313" key="1">
    <source>
        <dbReference type="EMBL" id="TYK58452.1"/>
    </source>
</evidence>
<name>A0A5D3GDN2_9PSED</name>
<dbReference type="AlphaFoldDB" id="A0A5D3GDN2"/>
<organism evidence="1 2">
    <name type="scientific">Pseudomonas synxantha</name>
    <dbReference type="NCBI Taxonomy" id="47883"/>
    <lineage>
        <taxon>Bacteria</taxon>
        <taxon>Pseudomonadati</taxon>
        <taxon>Pseudomonadota</taxon>
        <taxon>Gammaproteobacteria</taxon>
        <taxon>Pseudomonadales</taxon>
        <taxon>Pseudomonadaceae</taxon>
        <taxon>Pseudomonas</taxon>
    </lineage>
</organism>
<proteinExistence type="predicted"/>
<dbReference type="EMBL" id="VSRO01000004">
    <property type="protein sequence ID" value="TYK58452.1"/>
    <property type="molecule type" value="Genomic_DNA"/>
</dbReference>
<comment type="caution">
    <text evidence="1">The sequence shown here is derived from an EMBL/GenBank/DDBJ whole genome shotgun (WGS) entry which is preliminary data.</text>
</comment>
<accession>A0A5D3GDN2</accession>
<evidence type="ECO:0000313" key="2">
    <source>
        <dbReference type="Proteomes" id="UP000324029"/>
    </source>
</evidence>
<dbReference type="RefSeq" id="WP_148853090.1">
    <property type="nucleotide sequence ID" value="NZ_VSRO01000004.1"/>
</dbReference>
<reference evidence="1 2" key="2">
    <citation type="submission" date="2019-08" db="EMBL/GenBank/DDBJ databases">
        <authorList>
            <person name="Brilhante M."/>
            <person name="Perreten V."/>
        </authorList>
    </citation>
    <scope>NUCLEOTIDE SEQUENCE [LARGE SCALE GENOMIC DNA]</scope>
    <source>
        <strain evidence="1 2">MCP106</strain>
    </source>
</reference>
<gene>
    <name evidence="1" type="ORF">FXO26_10625</name>
</gene>
<dbReference type="Proteomes" id="UP000324029">
    <property type="component" value="Unassembled WGS sequence"/>
</dbReference>
<protein>
    <submittedName>
        <fullName evidence="1">Uncharacterized protein</fullName>
    </submittedName>
</protein>
<sequence length="82" mass="8601">MTPNSLTASEALLYLSMVRKVTMAVIESAPVTAEHLGGQKFVAARLQGASSALAPLPKLSQEEWSAMAGEHAGKTLAFVDTD</sequence>
<reference evidence="1 2" key="1">
    <citation type="submission" date="2019-08" db="EMBL/GenBank/DDBJ databases">
        <title>Subclass B2 metallo-beta lactamase from Pseudomonas synxantha.</title>
        <authorList>
            <person name="Poirel L."/>
            <person name="Palmieri M."/>
            <person name="Masseron A."/>
            <person name="Perreten V."/>
            <person name="Nordman P."/>
        </authorList>
    </citation>
    <scope>NUCLEOTIDE SEQUENCE [LARGE SCALE GENOMIC DNA]</scope>
    <source>
        <strain evidence="1 2">MCP106</strain>
    </source>
</reference>